<evidence type="ECO:0000256" key="1">
    <source>
        <dbReference type="SAM" id="SignalP"/>
    </source>
</evidence>
<keyword evidence="1" id="KW-0732">Signal</keyword>
<evidence type="ECO:0000313" key="3">
    <source>
        <dbReference type="Proteomes" id="UP000689967"/>
    </source>
</evidence>
<dbReference type="EMBL" id="JAERQM010000009">
    <property type="protein sequence ID" value="MBU8546772.1"/>
    <property type="molecule type" value="Genomic_DNA"/>
</dbReference>
<comment type="caution">
    <text evidence="2">The sequence shown here is derived from an EMBL/GenBank/DDBJ whole genome shotgun (WGS) entry which is preliminary data.</text>
</comment>
<gene>
    <name evidence="2" type="ORF">JJQ90_23840</name>
</gene>
<evidence type="ECO:0000313" key="2">
    <source>
        <dbReference type="EMBL" id="MBU8546772.1"/>
    </source>
</evidence>
<evidence type="ECO:0008006" key="4">
    <source>
        <dbReference type="Google" id="ProtNLM"/>
    </source>
</evidence>
<proteinExistence type="predicted"/>
<sequence length="262" mass="27501">MPCRVLLLLFALVLSSVPAAADSRPADCELTVRGQNYIRGICQFSPMQGGSFQISGGDRFAYVTVIAPGVAEASWNEDPAATHAQAPLGRLTRSGACWVGAEARICARSLSPAAQRAALAAQPDGDALFPEVALQACLGVEGALEPGAELVLRNCRVPSDLIFIRRADGGLGISRQPGLCLGLEAPGMSRPPVLILEPCQPASPRWTTRATATEAAPVRSEAGLCLTIPQLEVADARFPFRVEAVPCTSAGDRAVRFILSRG</sequence>
<feature type="signal peptide" evidence="1">
    <location>
        <begin position="1"/>
        <end position="21"/>
    </location>
</feature>
<protein>
    <recommendedName>
        <fullName evidence="4">Ricin B lectin domain-containing protein</fullName>
    </recommendedName>
</protein>
<reference evidence="2 3" key="1">
    <citation type="submission" date="2021-01" db="EMBL/GenBank/DDBJ databases">
        <title>Roseomonas sp. nov, a bacterium isolated from an oil production mixture in Yumen Oilfield.</title>
        <authorList>
            <person name="Wu D."/>
        </authorList>
    </citation>
    <scope>NUCLEOTIDE SEQUENCE [LARGE SCALE GENOMIC DNA]</scope>
    <source>
        <strain evidence="2 3">ROY-5-3</strain>
    </source>
</reference>
<name>A0ABS6HDF9_9PROT</name>
<organism evidence="2 3">
    <name type="scientific">Falsiroseomonas oleicola</name>
    <dbReference type="NCBI Taxonomy" id="2801474"/>
    <lineage>
        <taxon>Bacteria</taxon>
        <taxon>Pseudomonadati</taxon>
        <taxon>Pseudomonadota</taxon>
        <taxon>Alphaproteobacteria</taxon>
        <taxon>Acetobacterales</taxon>
        <taxon>Roseomonadaceae</taxon>
        <taxon>Falsiroseomonas</taxon>
    </lineage>
</organism>
<keyword evidence="3" id="KW-1185">Reference proteome</keyword>
<accession>A0ABS6HDF9</accession>
<dbReference type="Proteomes" id="UP000689967">
    <property type="component" value="Unassembled WGS sequence"/>
</dbReference>
<feature type="chain" id="PRO_5045364478" description="Ricin B lectin domain-containing protein" evidence="1">
    <location>
        <begin position="22"/>
        <end position="262"/>
    </location>
</feature>